<dbReference type="InterPro" id="IPR033247">
    <property type="entry name" value="Transketolase_fam"/>
</dbReference>
<dbReference type="eggNOG" id="KOG0523">
    <property type="taxonomic scope" value="Eukaryota"/>
</dbReference>
<protein>
    <recommendedName>
        <fullName evidence="2">Transketolase N-terminal domain-containing protein</fullName>
    </recommendedName>
</protein>
<dbReference type="InterPro" id="IPR029061">
    <property type="entry name" value="THDP-binding"/>
</dbReference>
<dbReference type="PANTHER" id="PTHR43522">
    <property type="entry name" value="TRANSKETOLASE"/>
    <property type="match status" value="1"/>
</dbReference>
<reference evidence="4" key="1">
    <citation type="journal article" date="2013" name="Science">
        <title>The Amborella genome and the evolution of flowering plants.</title>
        <authorList>
            <consortium name="Amborella Genome Project"/>
        </authorList>
    </citation>
    <scope>NUCLEOTIDE SEQUENCE [LARGE SCALE GENOMIC DNA]</scope>
</reference>
<dbReference type="HOGENOM" id="CLU_1257595_0_0_1"/>
<dbReference type="Pfam" id="PF00456">
    <property type="entry name" value="Transketolase_N"/>
    <property type="match status" value="1"/>
</dbReference>
<proteinExistence type="predicted"/>
<name>W1NI45_AMBTC</name>
<keyword evidence="1" id="KW-1133">Transmembrane helix</keyword>
<sequence>MKASQPRRNLSSPESAPSIDVSFSLGFHPWRSHRLSLSTHLHYLPPPNVSLTHSAFKTTHLSNFSHIFGTHLLRQKPWCSLSFLGNSELYQKSEEYKLQWKDELEWGNCSAFTSENIGDVGYFQDLIDCRVIDNIRMLIVDSVQNAKAGHPGMALGMAEVGYILYRHVMNYNPKNPNWFNRDRFVLSAGHGCFLQYLAFILLGFSQFRSVNVLWIVSIRL</sequence>
<keyword evidence="1" id="KW-0472">Membrane</keyword>
<dbReference type="Gene3D" id="3.40.50.970">
    <property type="match status" value="1"/>
</dbReference>
<dbReference type="Gramene" id="ERM94879">
    <property type="protein sequence ID" value="ERM94879"/>
    <property type="gene ID" value="AMTR_s00009p00124420"/>
</dbReference>
<evidence type="ECO:0000256" key="1">
    <source>
        <dbReference type="SAM" id="Phobius"/>
    </source>
</evidence>
<evidence type="ECO:0000313" key="3">
    <source>
        <dbReference type="EMBL" id="ERM94879.1"/>
    </source>
</evidence>
<organism evidence="3 4">
    <name type="scientific">Amborella trichopoda</name>
    <dbReference type="NCBI Taxonomy" id="13333"/>
    <lineage>
        <taxon>Eukaryota</taxon>
        <taxon>Viridiplantae</taxon>
        <taxon>Streptophyta</taxon>
        <taxon>Embryophyta</taxon>
        <taxon>Tracheophyta</taxon>
        <taxon>Spermatophyta</taxon>
        <taxon>Magnoliopsida</taxon>
        <taxon>Amborellales</taxon>
        <taxon>Amborellaceae</taxon>
        <taxon>Amborella</taxon>
    </lineage>
</organism>
<dbReference type="STRING" id="13333.W1NI45"/>
<gene>
    <name evidence="3" type="ORF">AMTR_s00009p00124420</name>
</gene>
<evidence type="ECO:0000259" key="2">
    <source>
        <dbReference type="Pfam" id="PF00456"/>
    </source>
</evidence>
<dbReference type="InterPro" id="IPR005474">
    <property type="entry name" value="Transketolase_N"/>
</dbReference>
<dbReference type="AlphaFoldDB" id="W1NI45"/>
<accession>W1NI45</accession>
<evidence type="ECO:0000313" key="4">
    <source>
        <dbReference type="Proteomes" id="UP000017836"/>
    </source>
</evidence>
<dbReference type="PANTHER" id="PTHR43522:SF5">
    <property type="entry name" value="TRANSKETOLASE"/>
    <property type="match status" value="1"/>
</dbReference>
<feature type="domain" description="Transketolase N-terminal" evidence="2">
    <location>
        <begin position="128"/>
        <end position="205"/>
    </location>
</feature>
<keyword evidence="4" id="KW-1185">Reference proteome</keyword>
<dbReference type="EMBL" id="KI397501">
    <property type="protein sequence ID" value="ERM94879.1"/>
    <property type="molecule type" value="Genomic_DNA"/>
</dbReference>
<feature type="transmembrane region" description="Helical" evidence="1">
    <location>
        <begin position="184"/>
        <end position="204"/>
    </location>
</feature>
<dbReference type="SUPFAM" id="SSF52518">
    <property type="entry name" value="Thiamin diphosphate-binding fold (THDP-binding)"/>
    <property type="match status" value="1"/>
</dbReference>
<dbReference type="Proteomes" id="UP000017836">
    <property type="component" value="Unassembled WGS sequence"/>
</dbReference>
<keyword evidence="1" id="KW-0812">Transmembrane</keyword>